<organism evidence="1 2">
    <name type="scientific">Sphingobium indicum</name>
    <dbReference type="NCBI Taxonomy" id="332055"/>
    <lineage>
        <taxon>Bacteria</taxon>
        <taxon>Pseudomonadati</taxon>
        <taxon>Pseudomonadota</taxon>
        <taxon>Alphaproteobacteria</taxon>
        <taxon>Sphingomonadales</taxon>
        <taxon>Sphingomonadaceae</taxon>
        <taxon>Sphingobium</taxon>
    </lineage>
</organism>
<evidence type="ECO:0000313" key="1">
    <source>
        <dbReference type="EMBL" id="RYM00380.1"/>
    </source>
</evidence>
<gene>
    <name evidence="1" type="ORF">EWH08_14180</name>
</gene>
<protein>
    <submittedName>
        <fullName evidence="1">Uncharacterized protein</fullName>
    </submittedName>
</protein>
<dbReference type="EMBL" id="SEOM01000005">
    <property type="protein sequence ID" value="RYM00380.1"/>
    <property type="molecule type" value="Genomic_DNA"/>
</dbReference>
<comment type="caution">
    <text evidence="1">The sequence shown here is derived from an EMBL/GenBank/DDBJ whole genome shotgun (WGS) entry which is preliminary data.</text>
</comment>
<sequence length="313" mass="28634">MATVDLLTGDGTVAQVALPTTPQGVQQGLAPVGTLAGSLLGAPAGEAVTQLTDGLSPTVAAVTSTVGQLTTPLLDTVNGALSPVTGPLVGDNGVLAPVTGLVENAVGGLTGALGGVGGDPSAALGGPLVGANVGGNVLTGASTPGTLVGVNLLPSDGGAAAGQLATVDVLTQGNLVDIAVPTTAAEVEAGLQPVGNLAGGLLGPQAEATVTQVTSAVAPVVAAATSTVDSVAAPLLDTVNSLAPTLPGGESGSPLAPVTGLAGGLLGAGEGTGGNALAPVTGLLNGALAPATGSGSATAPVTGLLGGLLGGGN</sequence>
<dbReference type="AlphaFoldDB" id="A0A4Q4J4G7"/>
<proteinExistence type="predicted"/>
<evidence type="ECO:0000313" key="2">
    <source>
        <dbReference type="Proteomes" id="UP000292734"/>
    </source>
</evidence>
<reference evidence="1 2" key="1">
    <citation type="submission" date="2019-02" db="EMBL/GenBank/DDBJ databases">
        <authorList>
            <person name="Feng G."/>
        </authorList>
    </citation>
    <scope>NUCLEOTIDE SEQUENCE [LARGE SCALE GENOMIC DNA]</scope>
    <source>
        <strain evidence="1 2">DSM 26779</strain>
    </source>
</reference>
<name>A0A4Q4J4G7_9SPHN</name>
<accession>A0A4Q4J4G7</accession>
<dbReference type="Proteomes" id="UP000292734">
    <property type="component" value="Unassembled WGS sequence"/>
</dbReference>